<gene>
    <name evidence="1" type="ORF">KSP40_PGU003074</name>
</gene>
<protein>
    <submittedName>
        <fullName evidence="1">Uncharacterized protein</fullName>
    </submittedName>
</protein>
<keyword evidence="2" id="KW-1185">Reference proteome</keyword>
<accession>A0ABR2LVT4</accession>
<dbReference type="EMBL" id="JBBWWR010000014">
    <property type="protein sequence ID" value="KAK8952960.1"/>
    <property type="molecule type" value="Genomic_DNA"/>
</dbReference>
<comment type="caution">
    <text evidence="1">The sequence shown here is derived from an EMBL/GenBank/DDBJ whole genome shotgun (WGS) entry which is preliminary data.</text>
</comment>
<proteinExistence type="predicted"/>
<reference evidence="1 2" key="1">
    <citation type="journal article" date="2022" name="Nat. Plants">
        <title>Genomes of leafy and leafless Platanthera orchids illuminate the evolution of mycoheterotrophy.</title>
        <authorList>
            <person name="Li M.H."/>
            <person name="Liu K.W."/>
            <person name="Li Z."/>
            <person name="Lu H.C."/>
            <person name="Ye Q.L."/>
            <person name="Zhang D."/>
            <person name="Wang J.Y."/>
            <person name="Li Y.F."/>
            <person name="Zhong Z.M."/>
            <person name="Liu X."/>
            <person name="Yu X."/>
            <person name="Liu D.K."/>
            <person name="Tu X.D."/>
            <person name="Liu B."/>
            <person name="Hao Y."/>
            <person name="Liao X.Y."/>
            <person name="Jiang Y.T."/>
            <person name="Sun W.H."/>
            <person name="Chen J."/>
            <person name="Chen Y.Q."/>
            <person name="Ai Y."/>
            <person name="Zhai J.W."/>
            <person name="Wu S.S."/>
            <person name="Zhou Z."/>
            <person name="Hsiao Y.Y."/>
            <person name="Wu W.L."/>
            <person name="Chen Y.Y."/>
            <person name="Lin Y.F."/>
            <person name="Hsu J.L."/>
            <person name="Li C.Y."/>
            <person name="Wang Z.W."/>
            <person name="Zhao X."/>
            <person name="Zhong W.Y."/>
            <person name="Ma X.K."/>
            <person name="Ma L."/>
            <person name="Huang J."/>
            <person name="Chen G.Z."/>
            <person name="Huang M.Z."/>
            <person name="Huang L."/>
            <person name="Peng D.H."/>
            <person name="Luo Y.B."/>
            <person name="Zou S.Q."/>
            <person name="Chen S.P."/>
            <person name="Lan S."/>
            <person name="Tsai W.C."/>
            <person name="Van de Peer Y."/>
            <person name="Liu Z.J."/>
        </authorList>
    </citation>
    <scope>NUCLEOTIDE SEQUENCE [LARGE SCALE GENOMIC DNA]</scope>
    <source>
        <strain evidence="1">Lor288</strain>
    </source>
</reference>
<dbReference type="Proteomes" id="UP001412067">
    <property type="component" value="Unassembled WGS sequence"/>
</dbReference>
<name>A0ABR2LVT4_9ASPA</name>
<evidence type="ECO:0000313" key="2">
    <source>
        <dbReference type="Proteomes" id="UP001412067"/>
    </source>
</evidence>
<evidence type="ECO:0000313" key="1">
    <source>
        <dbReference type="EMBL" id="KAK8952960.1"/>
    </source>
</evidence>
<organism evidence="1 2">
    <name type="scientific">Platanthera guangdongensis</name>
    <dbReference type="NCBI Taxonomy" id="2320717"/>
    <lineage>
        <taxon>Eukaryota</taxon>
        <taxon>Viridiplantae</taxon>
        <taxon>Streptophyta</taxon>
        <taxon>Embryophyta</taxon>
        <taxon>Tracheophyta</taxon>
        <taxon>Spermatophyta</taxon>
        <taxon>Magnoliopsida</taxon>
        <taxon>Liliopsida</taxon>
        <taxon>Asparagales</taxon>
        <taxon>Orchidaceae</taxon>
        <taxon>Orchidoideae</taxon>
        <taxon>Orchideae</taxon>
        <taxon>Orchidinae</taxon>
        <taxon>Platanthera</taxon>
    </lineage>
</organism>
<sequence>MTVYFRKARLILLANQINRSRALKSPTLGDFCLGREVCTFFAHKGSPCSLLGLKGGWRFLCKLMRDLLALCWDKRRAIGGRRCSVSEWKEVCAHYWHERISIGQFTRISHSPFSVGIHARCVDISALFVGHLVFFIHFEDLYSNI</sequence>